<evidence type="ECO:0000313" key="1">
    <source>
        <dbReference type="EMBL" id="KKN37368.1"/>
    </source>
</evidence>
<dbReference type="EMBL" id="LAZR01001899">
    <property type="protein sequence ID" value="KKN37368.1"/>
    <property type="molecule type" value="Genomic_DNA"/>
</dbReference>
<organism evidence="1">
    <name type="scientific">marine sediment metagenome</name>
    <dbReference type="NCBI Taxonomy" id="412755"/>
    <lineage>
        <taxon>unclassified sequences</taxon>
        <taxon>metagenomes</taxon>
        <taxon>ecological metagenomes</taxon>
    </lineage>
</organism>
<name>A0A0F9T792_9ZZZZ</name>
<gene>
    <name evidence="1" type="ORF">LCGC14_0764320</name>
</gene>
<comment type="caution">
    <text evidence="1">The sequence shown here is derived from an EMBL/GenBank/DDBJ whole genome shotgun (WGS) entry which is preliminary data.</text>
</comment>
<proteinExistence type="predicted"/>
<accession>A0A0F9T792</accession>
<dbReference type="AlphaFoldDB" id="A0A0F9T792"/>
<protein>
    <submittedName>
        <fullName evidence="1">Uncharacterized protein</fullName>
    </submittedName>
</protein>
<reference evidence="1" key="1">
    <citation type="journal article" date="2015" name="Nature">
        <title>Complex archaea that bridge the gap between prokaryotes and eukaryotes.</title>
        <authorList>
            <person name="Spang A."/>
            <person name="Saw J.H."/>
            <person name="Jorgensen S.L."/>
            <person name="Zaremba-Niedzwiedzka K."/>
            <person name="Martijn J."/>
            <person name="Lind A.E."/>
            <person name="van Eijk R."/>
            <person name="Schleper C."/>
            <person name="Guy L."/>
            <person name="Ettema T.J."/>
        </authorList>
    </citation>
    <scope>NUCLEOTIDE SEQUENCE</scope>
</reference>
<sequence length="71" mass="8600">MFKSEGRLIYNHTGDKYKLIVAVDKNIVEYYRRFVPKSIGLKKTKFNPHITVVRNEKPTYLFEWRDDTDYI</sequence>